<comment type="caution">
    <text evidence="13">The sequence shown here is derived from an EMBL/GenBank/DDBJ whole genome shotgun (WGS) entry which is preliminary data.</text>
</comment>
<evidence type="ECO:0000256" key="10">
    <source>
        <dbReference type="ARBA" id="ARBA00049244"/>
    </source>
</evidence>
<dbReference type="InterPro" id="IPR045085">
    <property type="entry name" value="HLD_clamp_pol_III_gamma_tau"/>
</dbReference>
<dbReference type="CDD" id="cd18137">
    <property type="entry name" value="HLD_clamp_pol_III_gamma_tau"/>
    <property type="match status" value="1"/>
</dbReference>
<organism evidence="13 14">
    <name type="scientific">Sphaerochaeta halotolerans</name>
    <dbReference type="NCBI Taxonomy" id="2293840"/>
    <lineage>
        <taxon>Bacteria</taxon>
        <taxon>Pseudomonadati</taxon>
        <taxon>Spirochaetota</taxon>
        <taxon>Spirochaetia</taxon>
        <taxon>Spirochaetales</taxon>
        <taxon>Sphaerochaetaceae</taxon>
        <taxon>Sphaerochaeta</taxon>
    </lineage>
</organism>
<keyword evidence="14" id="KW-1185">Reference proteome</keyword>
<keyword evidence="6 11" id="KW-0547">Nucleotide-binding</keyword>
<keyword evidence="9 11" id="KW-0239">DNA-directed DNA polymerase</keyword>
<dbReference type="GO" id="GO:0003677">
    <property type="term" value="F:DNA binding"/>
    <property type="evidence" value="ECO:0007669"/>
    <property type="project" value="InterPro"/>
</dbReference>
<accession>A0A372ML06</accession>
<comment type="subunit">
    <text evidence="11">DNA polymerase III contains a core (composed of alpha, epsilon and theta chains) that associates with a tau subunit. This core dimerizes to form the POLIII' complex. PolIII' associates with the gamma complex (composed of gamma, delta, delta', psi and chi chains) and with the beta chain to form the complete DNA polymerase III complex.</text>
</comment>
<keyword evidence="5" id="KW-0479">Metal-binding</keyword>
<dbReference type="NCBIfam" id="TIGR02397">
    <property type="entry name" value="dnaX_nterm"/>
    <property type="match status" value="1"/>
</dbReference>
<dbReference type="Pfam" id="PF12169">
    <property type="entry name" value="DNA_pol3_gamma3"/>
    <property type="match status" value="1"/>
</dbReference>
<dbReference type="Pfam" id="PF13177">
    <property type="entry name" value="DNA_pol3_delta2"/>
    <property type="match status" value="1"/>
</dbReference>
<dbReference type="SUPFAM" id="SSF52540">
    <property type="entry name" value="P-loop containing nucleoside triphosphate hydrolases"/>
    <property type="match status" value="1"/>
</dbReference>
<evidence type="ECO:0000256" key="4">
    <source>
        <dbReference type="ARBA" id="ARBA00022705"/>
    </source>
</evidence>
<dbReference type="SMART" id="SM00382">
    <property type="entry name" value="AAA"/>
    <property type="match status" value="1"/>
</dbReference>
<gene>
    <name evidence="11" type="primary">dnaX</name>
    <name evidence="13" type="ORF">DYP60_00255</name>
</gene>
<keyword evidence="4 11" id="KW-0235">DNA replication</keyword>
<evidence type="ECO:0000313" key="14">
    <source>
        <dbReference type="Proteomes" id="UP000264002"/>
    </source>
</evidence>
<dbReference type="SUPFAM" id="SSF48019">
    <property type="entry name" value="post-AAA+ oligomerization domain-like"/>
    <property type="match status" value="1"/>
</dbReference>
<evidence type="ECO:0000256" key="11">
    <source>
        <dbReference type="RuleBase" id="RU364063"/>
    </source>
</evidence>
<dbReference type="Proteomes" id="UP000264002">
    <property type="component" value="Unassembled WGS sequence"/>
</dbReference>
<dbReference type="InterPro" id="IPR027417">
    <property type="entry name" value="P-loop_NTPase"/>
</dbReference>
<feature type="domain" description="AAA+ ATPase" evidence="12">
    <location>
        <begin position="37"/>
        <end position="179"/>
    </location>
</feature>
<evidence type="ECO:0000256" key="1">
    <source>
        <dbReference type="ARBA" id="ARBA00006360"/>
    </source>
</evidence>
<evidence type="ECO:0000256" key="2">
    <source>
        <dbReference type="ARBA" id="ARBA00022679"/>
    </source>
</evidence>
<dbReference type="NCBIfam" id="NF004046">
    <property type="entry name" value="PRK05563.1"/>
    <property type="match status" value="1"/>
</dbReference>
<proteinExistence type="inferred from homology"/>
<dbReference type="FunFam" id="3.40.50.300:FF:000014">
    <property type="entry name" value="DNA polymerase III subunit gamma/tau"/>
    <property type="match status" value="1"/>
</dbReference>
<dbReference type="GO" id="GO:0005524">
    <property type="term" value="F:ATP binding"/>
    <property type="evidence" value="ECO:0007669"/>
    <property type="project" value="UniProtKB-KW"/>
</dbReference>
<reference evidence="14" key="1">
    <citation type="submission" date="2018-08" db="EMBL/GenBank/DDBJ databases">
        <authorList>
            <person name="Grouzdev D.S."/>
            <person name="Krutkina M.S."/>
        </authorList>
    </citation>
    <scope>NUCLEOTIDE SEQUENCE [LARGE SCALE GENOMIC DNA]</scope>
    <source>
        <strain evidence="14">4-11</strain>
    </source>
</reference>
<dbReference type="PANTHER" id="PTHR11669:SF0">
    <property type="entry name" value="PROTEIN STICHEL-LIKE 2"/>
    <property type="match status" value="1"/>
</dbReference>
<comment type="catalytic activity">
    <reaction evidence="10 11">
        <text>DNA(n) + a 2'-deoxyribonucleoside 5'-triphosphate = DNA(n+1) + diphosphate</text>
        <dbReference type="Rhea" id="RHEA:22508"/>
        <dbReference type="Rhea" id="RHEA-COMP:17339"/>
        <dbReference type="Rhea" id="RHEA-COMP:17340"/>
        <dbReference type="ChEBI" id="CHEBI:33019"/>
        <dbReference type="ChEBI" id="CHEBI:61560"/>
        <dbReference type="ChEBI" id="CHEBI:173112"/>
        <dbReference type="EC" id="2.7.7.7"/>
    </reaction>
</comment>
<dbReference type="Gene3D" id="1.20.272.10">
    <property type="match status" value="1"/>
</dbReference>
<dbReference type="GO" id="GO:0003887">
    <property type="term" value="F:DNA-directed DNA polymerase activity"/>
    <property type="evidence" value="ECO:0007669"/>
    <property type="project" value="UniProtKB-KW"/>
</dbReference>
<reference evidence="13 14" key="2">
    <citation type="submission" date="2018-09" db="EMBL/GenBank/DDBJ databases">
        <title>Genome of Sphaerochaeta halotolerans strain 4-11.</title>
        <authorList>
            <person name="Nazina T.N."/>
            <person name="Sokolova D.S."/>
        </authorList>
    </citation>
    <scope>NUCLEOTIDE SEQUENCE [LARGE SCALE GENOMIC DNA]</scope>
    <source>
        <strain evidence="13 14">4-11</strain>
    </source>
</reference>
<keyword evidence="2 11" id="KW-0808">Transferase</keyword>
<name>A0A372ML06_9SPIR</name>
<dbReference type="InterPro" id="IPR008921">
    <property type="entry name" value="DNA_pol3_clamp-load_cplx_C"/>
</dbReference>
<keyword evidence="3 11" id="KW-0548">Nucleotidyltransferase</keyword>
<evidence type="ECO:0000259" key="12">
    <source>
        <dbReference type="SMART" id="SM00382"/>
    </source>
</evidence>
<dbReference type="InterPro" id="IPR050238">
    <property type="entry name" value="DNA_Rep/Repair_Clamp_Loader"/>
</dbReference>
<dbReference type="RefSeq" id="WP_117328867.1">
    <property type="nucleotide sequence ID" value="NZ_QUWK01000001.1"/>
</dbReference>
<dbReference type="PANTHER" id="PTHR11669">
    <property type="entry name" value="REPLICATION FACTOR C / DNA POLYMERASE III GAMMA-TAU SUBUNIT"/>
    <property type="match status" value="1"/>
</dbReference>
<protein>
    <recommendedName>
        <fullName evidence="11">DNA polymerase III subunit gamma/tau</fullName>
        <ecNumber evidence="11">2.7.7.7</ecNumber>
    </recommendedName>
</protein>
<evidence type="ECO:0000256" key="9">
    <source>
        <dbReference type="ARBA" id="ARBA00022932"/>
    </source>
</evidence>
<dbReference type="GO" id="GO:0006261">
    <property type="term" value="P:DNA-templated DNA replication"/>
    <property type="evidence" value="ECO:0007669"/>
    <property type="project" value="TreeGrafter"/>
</dbReference>
<keyword evidence="8 11" id="KW-0067">ATP-binding</keyword>
<dbReference type="Gene3D" id="3.40.50.300">
    <property type="entry name" value="P-loop containing nucleotide triphosphate hydrolases"/>
    <property type="match status" value="1"/>
</dbReference>
<evidence type="ECO:0000256" key="6">
    <source>
        <dbReference type="ARBA" id="ARBA00022741"/>
    </source>
</evidence>
<dbReference type="InterPro" id="IPR003593">
    <property type="entry name" value="AAA+_ATPase"/>
</dbReference>
<dbReference type="CDD" id="cd00009">
    <property type="entry name" value="AAA"/>
    <property type="match status" value="1"/>
</dbReference>
<evidence type="ECO:0000256" key="5">
    <source>
        <dbReference type="ARBA" id="ARBA00022723"/>
    </source>
</evidence>
<dbReference type="InterPro" id="IPR022754">
    <property type="entry name" value="DNA_pol_III_gamma-3"/>
</dbReference>
<evidence type="ECO:0000256" key="8">
    <source>
        <dbReference type="ARBA" id="ARBA00022840"/>
    </source>
</evidence>
<evidence type="ECO:0000313" key="13">
    <source>
        <dbReference type="EMBL" id="RFU96048.1"/>
    </source>
</evidence>
<dbReference type="GO" id="GO:0046872">
    <property type="term" value="F:metal ion binding"/>
    <property type="evidence" value="ECO:0007669"/>
    <property type="project" value="UniProtKB-KW"/>
</dbReference>
<dbReference type="GO" id="GO:0009360">
    <property type="term" value="C:DNA polymerase III complex"/>
    <property type="evidence" value="ECO:0007669"/>
    <property type="project" value="InterPro"/>
</dbReference>
<dbReference type="Gene3D" id="1.10.8.60">
    <property type="match status" value="1"/>
</dbReference>
<sequence length="551" mass="60990">MAYEVTATRKRPQSFDRLVGQEFVVSTIKHSIEQGRIAHAYLFSGPRGVGKTSSARILARALNCEQGPTATPCGVCSNCREITQGNSVDVIEIDGASNTSVNDIRQIKDEVLFPPQTSKYKIYIIDEVHMLSTSAFNALLKTIEEPPAYIIFIFATTELQKVPATIRSRCQQFHFQLIDLDTIKSSLREAATELEVEADDDALFWIAKESTGSMRDAYTLFDQVVSFSQGHITMEKISSKLGLVGVDQIAQIVSYLLEEHTDQALLAVQDLLQAGVSVEQCIKDFTLFFRSLLFIKAGIHDDAILGVQSDRIPLALRNAYSSEQLEAAIELLLKLYREIRYSLNPRFELELFISRIGSLPSLASPTTLVKKITQMRDELLSGAVKLPPKKLEVQPDLIATNQMIKPSTKAVPSSSVAAIETRNEEAKEQSDPVKPAPVVSRPFTKGDLPALVSRLSSTPLLSQVAQAITDVGHEEGVLNLTFSTAFCQNKAEESAEKFRSLIKEISGFDGPIRFHCLETEKQEETPQTEDSVVSKIASIFRGEITQQTNEM</sequence>
<dbReference type="EMBL" id="QUWK01000001">
    <property type="protein sequence ID" value="RFU96048.1"/>
    <property type="molecule type" value="Genomic_DNA"/>
</dbReference>
<dbReference type="EC" id="2.7.7.7" evidence="11"/>
<dbReference type="InterPro" id="IPR001270">
    <property type="entry name" value="ClpA/B"/>
</dbReference>
<dbReference type="InterPro" id="IPR012763">
    <property type="entry name" value="DNA_pol_III_sug/sutau_N"/>
</dbReference>
<comment type="function">
    <text evidence="11">DNA polymerase III is a complex, multichain enzyme responsible for most of the replicative synthesis in bacteria. This DNA polymerase also exhibits 3' to 5' exonuclease activity.</text>
</comment>
<dbReference type="NCBIfam" id="NF005173">
    <property type="entry name" value="PRK06647.1"/>
    <property type="match status" value="1"/>
</dbReference>
<dbReference type="Pfam" id="PF22608">
    <property type="entry name" value="DNAX_ATPase_lid"/>
    <property type="match status" value="1"/>
</dbReference>
<evidence type="ECO:0000256" key="3">
    <source>
        <dbReference type="ARBA" id="ARBA00022695"/>
    </source>
</evidence>
<dbReference type="AlphaFoldDB" id="A0A372ML06"/>
<evidence type="ECO:0000256" key="7">
    <source>
        <dbReference type="ARBA" id="ARBA00022833"/>
    </source>
</evidence>
<keyword evidence="7" id="KW-0862">Zinc</keyword>
<comment type="similarity">
    <text evidence="1 11">Belongs to the DnaX/STICHEL family.</text>
</comment>
<dbReference type="PRINTS" id="PR00300">
    <property type="entry name" value="CLPPROTEASEA"/>
</dbReference>